<protein>
    <submittedName>
        <fullName evidence="1">Uncharacterized protein</fullName>
    </submittedName>
</protein>
<dbReference type="OrthoDB" id="1822577at2"/>
<organism evidence="1 2">
    <name type="scientific">Ruminococcus albus</name>
    <dbReference type="NCBI Taxonomy" id="1264"/>
    <lineage>
        <taxon>Bacteria</taxon>
        <taxon>Bacillati</taxon>
        <taxon>Bacillota</taxon>
        <taxon>Clostridia</taxon>
        <taxon>Eubacteriales</taxon>
        <taxon>Oscillospiraceae</taxon>
        <taxon>Ruminococcus</taxon>
    </lineage>
</organism>
<dbReference type="RefSeq" id="WP_074961265.1">
    <property type="nucleotide sequence ID" value="NZ_FOKQ01000014.1"/>
</dbReference>
<name>A0A1I1JPL7_RUMAL</name>
<dbReference type="AlphaFoldDB" id="A0A1I1JPL7"/>
<dbReference type="Proteomes" id="UP000182192">
    <property type="component" value="Unassembled WGS sequence"/>
</dbReference>
<reference evidence="1 2" key="1">
    <citation type="submission" date="2016-10" db="EMBL/GenBank/DDBJ databases">
        <authorList>
            <person name="de Groot N.N."/>
        </authorList>
    </citation>
    <scope>NUCLEOTIDE SEQUENCE [LARGE SCALE GENOMIC DNA]</scope>
    <source>
        <strain evidence="1 2">AR67</strain>
    </source>
</reference>
<gene>
    <name evidence="1" type="ORF">SAMN02910406_01830</name>
</gene>
<dbReference type="EMBL" id="FOKQ01000014">
    <property type="protein sequence ID" value="SFC50559.1"/>
    <property type="molecule type" value="Genomic_DNA"/>
</dbReference>
<evidence type="ECO:0000313" key="1">
    <source>
        <dbReference type="EMBL" id="SFC50559.1"/>
    </source>
</evidence>
<evidence type="ECO:0000313" key="2">
    <source>
        <dbReference type="Proteomes" id="UP000182192"/>
    </source>
</evidence>
<sequence length="80" mass="9141">MKVTNTNITDNEIAEVLSQAGLTDKQIKAFLSECCGKECCAEKVRILRNARRSLLDSIHKEQALLDRLDYVIWCTENKNQ</sequence>
<proteinExistence type="predicted"/>
<accession>A0A1I1JPL7</accession>